<sequence>MRLQYENSVLKKAAEGGSSEQLPMLQTLVADLQERQASLTQENRWGSGGNLGEAGGLFSPHSKLGGSLSPPLLPGSFTLPDFHFSSDRKLRVIRKNLKWASESDLLILRQPKGLLFHSSSSPPVLSFSPQPNSLPPLPTPSCATLATQTNKETPIVIRHIHEFKMPPSPTNEDSGCCRTSPSSCEEETHTRDFAGTLDSGISGMFPGTLESGVSGVSGVYRCLSPVIPPIVEECTAHHLSDLLPCNLHNPTIFHHSHPAHTSTCLHCCSSHPSPRPHSVCSYNPPHASTTQPNTTPPLSPLTATTTPNTTTHTHSPKLDTTAERSPSPNAATAPLPVSPTGRRSAGGGYTRTPIPPESPTPHNSPRLPNSINATRCRTKVSPTLGLQEALVDIPSSPNTPKEATERMPKPQHTTAPPTETQTVTSSKVKTPSTVTKPVNSERGVRGSVRSESEDRRGSGSSTPPHTKPADTTTATKSPSQPPEHRKSKEESFITCLPSPSIHAVRRSEGRIERNSPAYSSMQLRREAPTLERNSPLRASVQPVRERRKDSIGKVRDGNSTVMPVQPFRDTAKVKETSSAASSSQPVGIERRPIIPAIPAITAQPARDFRATNTTTYRPLNTANLPYTHTNLQNTALPPPHATQQPRATTSTHTTPLSTHHPRNTSPVIPLAAPVRQPTDRARPSPKASPRTGRGKPSQKQPNHVKFREPVVSQVSHSDPTASPRERVSPHRPQEGPRKAPDVTLLSDNLFTRFEVAKLPHPRVAGRGNTLSTDTDTDLETLERRLTLGMYAAPLVSSESCTSFSHDDYTDAASDDLDYYNPMQYKAYGDGRRRRRASSCPRPSMARPVSPPRPDAPQESALGRTYSFFRRQKSKKQHKVVDKTLVPPLGQAGHVVKPRNKTAKVVVAETLNAVFTLCTP</sequence>
<feature type="region of interest" description="Disordered" evidence="1">
    <location>
        <begin position="571"/>
        <end position="590"/>
    </location>
</feature>
<evidence type="ECO:0000313" key="2">
    <source>
        <dbReference type="EMBL" id="MPC43041.1"/>
    </source>
</evidence>
<feature type="compositionally biased region" description="Low complexity" evidence="1">
    <location>
        <begin position="300"/>
        <end position="313"/>
    </location>
</feature>
<keyword evidence="3" id="KW-1185">Reference proteome</keyword>
<feature type="compositionally biased region" description="Low complexity" evidence="1">
    <location>
        <begin position="837"/>
        <end position="847"/>
    </location>
</feature>
<accession>A0A5B7F7B8</accession>
<feature type="compositionally biased region" description="Basic and acidic residues" evidence="1">
    <location>
        <begin position="482"/>
        <end position="491"/>
    </location>
</feature>
<protein>
    <submittedName>
        <fullName evidence="2">Uncharacterized protein</fullName>
    </submittedName>
</protein>
<feature type="compositionally biased region" description="Low complexity" evidence="1">
    <location>
        <begin position="648"/>
        <end position="658"/>
    </location>
</feature>
<feature type="region of interest" description="Disordered" evidence="1">
    <location>
        <begin position="278"/>
        <end position="563"/>
    </location>
</feature>
<proteinExistence type="predicted"/>
<feature type="compositionally biased region" description="Polar residues" evidence="1">
    <location>
        <begin position="576"/>
        <end position="585"/>
    </location>
</feature>
<evidence type="ECO:0000256" key="1">
    <source>
        <dbReference type="SAM" id="MobiDB-lite"/>
    </source>
</evidence>
<gene>
    <name evidence="2" type="ORF">E2C01_036677</name>
</gene>
<name>A0A5B7F7B8_PORTR</name>
<evidence type="ECO:0000313" key="3">
    <source>
        <dbReference type="Proteomes" id="UP000324222"/>
    </source>
</evidence>
<feature type="compositionally biased region" description="Polar residues" evidence="1">
    <location>
        <begin position="616"/>
        <end position="647"/>
    </location>
</feature>
<feature type="compositionally biased region" description="Basic and acidic residues" evidence="1">
    <location>
        <begin position="543"/>
        <end position="556"/>
    </location>
</feature>
<dbReference type="OrthoDB" id="49395at2759"/>
<dbReference type="Proteomes" id="UP000324222">
    <property type="component" value="Unassembled WGS sequence"/>
</dbReference>
<dbReference type="EMBL" id="VSRR010005663">
    <property type="protein sequence ID" value="MPC43041.1"/>
    <property type="molecule type" value="Genomic_DNA"/>
</dbReference>
<feature type="compositionally biased region" description="Polar residues" evidence="1">
    <location>
        <begin position="360"/>
        <end position="375"/>
    </location>
</feature>
<feature type="compositionally biased region" description="Basic and acidic residues" evidence="1">
    <location>
        <begin position="723"/>
        <end position="740"/>
    </location>
</feature>
<organism evidence="2 3">
    <name type="scientific">Portunus trituberculatus</name>
    <name type="common">Swimming crab</name>
    <name type="synonym">Neptunus trituberculatus</name>
    <dbReference type="NCBI Taxonomy" id="210409"/>
    <lineage>
        <taxon>Eukaryota</taxon>
        <taxon>Metazoa</taxon>
        <taxon>Ecdysozoa</taxon>
        <taxon>Arthropoda</taxon>
        <taxon>Crustacea</taxon>
        <taxon>Multicrustacea</taxon>
        <taxon>Malacostraca</taxon>
        <taxon>Eumalacostraca</taxon>
        <taxon>Eucarida</taxon>
        <taxon>Decapoda</taxon>
        <taxon>Pleocyemata</taxon>
        <taxon>Brachyura</taxon>
        <taxon>Eubrachyura</taxon>
        <taxon>Portunoidea</taxon>
        <taxon>Portunidae</taxon>
        <taxon>Portuninae</taxon>
        <taxon>Portunus</taxon>
    </lineage>
</organism>
<feature type="region of interest" description="Disordered" evidence="1">
    <location>
        <begin position="829"/>
        <end position="859"/>
    </location>
</feature>
<feature type="compositionally biased region" description="Low complexity" evidence="1">
    <location>
        <begin position="410"/>
        <end position="438"/>
    </location>
</feature>
<comment type="caution">
    <text evidence="2">The sequence shown here is derived from an EMBL/GenBank/DDBJ whole genome shotgun (WGS) entry which is preliminary data.</text>
</comment>
<feature type="region of interest" description="Disordered" evidence="1">
    <location>
        <begin position="616"/>
        <end position="745"/>
    </location>
</feature>
<feature type="compositionally biased region" description="Polar residues" evidence="1">
    <location>
        <begin position="469"/>
        <end position="478"/>
    </location>
</feature>
<reference evidence="2 3" key="1">
    <citation type="submission" date="2019-05" db="EMBL/GenBank/DDBJ databases">
        <title>Another draft genome of Portunus trituberculatus and its Hox gene families provides insights of decapod evolution.</title>
        <authorList>
            <person name="Jeong J.-H."/>
            <person name="Song I."/>
            <person name="Kim S."/>
            <person name="Choi T."/>
            <person name="Kim D."/>
            <person name="Ryu S."/>
            <person name="Kim W."/>
        </authorList>
    </citation>
    <scope>NUCLEOTIDE SEQUENCE [LARGE SCALE GENOMIC DNA]</scope>
    <source>
        <tissue evidence="2">Muscle</tissue>
    </source>
</reference>
<dbReference type="AlphaFoldDB" id="A0A5B7F7B8"/>
<feature type="compositionally biased region" description="Basic and acidic residues" evidence="1">
    <location>
        <begin position="442"/>
        <end position="457"/>
    </location>
</feature>